<dbReference type="Proteomes" id="UP000283383">
    <property type="component" value="Unassembled WGS sequence"/>
</dbReference>
<gene>
    <name evidence="5" type="ORF">GcM3_191007</name>
</gene>
<reference evidence="5 6" key="1">
    <citation type="journal article" date="2018" name="BMC Genomics">
        <title>Comparative genome analyses reveal sequence features reflecting distinct modes of host-adaptation between dicot and monocot powdery mildew.</title>
        <authorList>
            <person name="Wu Y."/>
            <person name="Ma X."/>
            <person name="Pan Z."/>
            <person name="Kale S.D."/>
            <person name="Song Y."/>
            <person name="King H."/>
            <person name="Zhang Q."/>
            <person name="Presley C."/>
            <person name="Deng X."/>
            <person name="Wei C.I."/>
            <person name="Xiao S."/>
        </authorList>
    </citation>
    <scope>NUCLEOTIDE SEQUENCE [LARGE SCALE GENOMIC DNA]</scope>
    <source>
        <strain evidence="5">UMSG3</strain>
    </source>
</reference>
<evidence type="ECO:0000313" key="6">
    <source>
        <dbReference type="Proteomes" id="UP000283383"/>
    </source>
</evidence>
<organism evidence="5 6">
    <name type="scientific">Golovinomyces cichoracearum</name>
    <dbReference type="NCBI Taxonomy" id="62708"/>
    <lineage>
        <taxon>Eukaryota</taxon>
        <taxon>Fungi</taxon>
        <taxon>Dikarya</taxon>
        <taxon>Ascomycota</taxon>
        <taxon>Pezizomycotina</taxon>
        <taxon>Leotiomycetes</taxon>
        <taxon>Erysiphales</taxon>
        <taxon>Erysiphaceae</taxon>
        <taxon>Golovinomyces</taxon>
    </lineage>
</organism>
<dbReference type="InterPro" id="IPR013929">
    <property type="entry name" value="RPAP1_C"/>
</dbReference>
<feature type="compositionally biased region" description="Polar residues" evidence="2">
    <location>
        <begin position="171"/>
        <end position="181"/>
    </location>
</feature>
<keyword evidence="6" id="KW-1185">Reference proteome</keyword>
<proteinExistence type="inferred from homology"/>
<feature type="region of interest" description="Disordered" evidence="2">
    <location>
        <begin position="160"/>
        <end position="181"/>
    </location>
</feature>
<feature type="domain" description="RPAP1 N-terminal" evidence="4">
    <location>
        <begin position="111"/>
        <end position="154"/>
    </location>
</feature>
<dbReference type="Pfam" id="PF08620">
    <property type="entry name" value="RPAP1_C"/>
    <property type="match status" value="1"/>
</dbReference>
<evidence type="ECO:0000259" key="4">
    <source>
        <dbReference type="Pfam" id="PF08621"/>
    </source>
</evidence>
<feature type="domain" description="RPAP1 C-terminal" evidence="3">
    <location>
        <begin position="307"/>
        <end position="373"/>
    </location>
</feature>
<dbReference type="PANTHER" id="PTHR21483">
    <property type="entry name" value="RNA POLYMERASE II-ASSOCIATED PROTEIN 1"/>
    <property type="match status" value="1"/>
</dbReference>
<evidence type="ECO:0000313" key="5">
    <source>
        <dbReference type="EMBL" id="RKF57014.1"/>
    </source>
</evidence>
<dbReference type="AlphaFoldDB" id="A0A420HHQ3"/>
<comment type="caution">
    <text evidence="5">The sequence shown here is derived from an EMBL/GenBank/DDBJ whole genome shotgun (WGS) entry which is preliminary data.</text>
</comment>
<dbReference type="InterPro" id="IPR013930">
    <property type="entry name" value="RPAP1_N"/>
</dbReference>
<dbReference type="EMBL" id="MCBQ01019140">
    <property type="protein sequence ID" value="RKF57014.1"/>
    <property type="molecule type" value="Genomic_DNA"/>
</dbReference>
<name>A0A420HHQ3_9PEZI</name>
<dbReference type="GO" id="GO:0006366">
    <property type="term" value="P:transcription by RNA polymerase II"/>
    <property type="evidence" value="ECO:0007669"/>
    <property type="project" value="InterPro"/>
</dbReference>
<evidence type="ECO:0000256" key="2">
    <source>
        <dbReference type="SAM" id="MobiDB-lite"/>
    </source>
</evidence>
<feature type="compositionally biased region" description="Basic and acidic residues" evidence="2">
    <location>
        <begin position="160"/>
        <end position="169"/>
    </location>
</feature>
<accession>A0A420HHQ3</accession>
<dbReference type="STRING" id="62708.A0A420HHQ3"/>
<comment type="similarity">
    <text evidence="1">Belongs to the RPAP1 family.</text>
</comment>
<dbReference type="PANTHER" id="PTHR21483:SF18">
    <property type="entry name" value="RNA POLYMERASE II-ASSOCIATED PROTEIN 1"/>
    <property type="match status" value="1"/>
</dbReference>
<evidence type="ECO:0000256" key="1">
    <source>
        <dbReference type="ARBA" id="ARBA00009953"/>
    </source>
</evidence>
<sequence length="446" mass="49138">MAINLQGQRFEIDLSDEEDNSTLNRSSQTDLIRDIKERSISNIASTPTLTNHTSSGFPSHKKRFRTSTFKQKRNLIKIETGNDVSAISPVSQVATSIQEKLGSHEMEKQCIDEENRQRLSDMTTEEIEEEKREILSQLDPSLIEKLLKRANLDEARGDTGIEESTKPELHTNPTFITETTKQDCQPVDSAQGVPAPRINGKSVASRSVKFVDEEQEPSSPIGLQPASKQPIPAIDCPKIHFPAAPSVPDLDPSDPSFLENLHAKYFPSLPADPSKLAWMAPIPTHGSIEDQKSSYFPAQSSLPASALRFNFRGGILPPRIARAVPVTKGLHHHGEAPEAAGYTIPELAHLSRSVYPAQRCIAFQTLGRILYRLGRGEWGKDDSDITMGIWKCITDGRIISTLKSAASAEGGHQGCKAYSVEAIWLWQKGGGKECEVPDKNLSPFQS</sequence>
<dbReference type="Pfam" id="PF08621">
    <property type="entry name" value="RPAP1_N"/>
    <property type="match status" value="1"/>
</dbReference>
<evidence type="ECO:0000259" key="3">
    <source>
        <dbReference type="Pfam" id="PF08620"/>
    </source>
</evidence>
<dbReference type="InterPro" id="IPR039913">
    <property type="entry name" value="RPAP1/Rba50"/>
</dbReference>
<protein>
    <submittedName>
        <fullName evidence="5">RNA polymerase II-associated protein rba50</fullName>
    </submittedName>
</protein>